<comment type="caution">
    <text evidence="4">The sequence shown here is derived from an EMBL/GenBank/DDBJ whole genome shotgun (WGS) entry which is preliminary data.</text>
</comment>
<feature type="domain" description="DUF7137" evidence="3">
    <location>
        <begin position="111"/>
        <end position="235"/>
    </location>
</feature>
<name>A0A9N9E5E9_FUNMO</name>
<dbReference type="AlphaFoldDB" id="A0A9N9E5E9"/>
<feature type="region of interest" description="Disordered" evidence="1">
    <location>
        <begin position="33"/>
        <end position="108"/>
    </location>
</feature>
<dbReference type="PANTHER" id="PTHR42028">
    <property type="entry name" value="CHROMOSOME 1, WHOLE GENOME SHOTGUN SEQUENCE"/>
    <property type="match status" value="1"/>
</dbReference>
<evidence type="ECO:0000256" key="2">
    <source>
        <dbReference type="SAM" id="SignalP"/>
    </source>
</evidence>
<dbReference type="InterPro" id="IPR055561">
    <property type="entry name" value="DUF7137"/>
</dbReference>
<feature type="compositionally biased region" description="Basic and acidic residues" evidence="1">
    <location>
        <begin position="55"/>
        <end position="64"/>
    </location>
</feature>
<dbReference type="Pfam" id="PF23585">
    <property type="entry name" value="DUF7137"/>
    <property type="match status" value="1"/>
</dbReference>
<protein>
    <submittedName>
        <fullName evidence="4">4363_t:CDS:1</fullName>
    </submittedName>
</protein>
<feature type="signal peptide" evidence="2">
    <location>
        <begin position="1"/>
        <end position="26"/>
    </location>
</feature>
<organism evidence="4 5">
    <name type="scientific">Funneliformis mosseae</name>
    <name type="common">Endomycorrhizal fungus</name>
    <name type="synonym">Glomus mosseae</name>
    <dbReference type="NCBI Taxonomy" id="27381"/>
    <lineage>
        <taxon>Eukaryota</taxon>
        <taxon>Fungi</taxon>
        <taxon>Fungi incertae sedis</taxon>
        <taxon>Mucoromycota</taxon>
        <taxon>Glomeromycotina</taxon>
        <taxon>Glomeromycetes</taxon>
        <taxon>Glomerales</taxon>
        <taxon>Glomeraceae</taxon>
        <taxon>Funneliformis</taxon>
    </lineage>
</organism>
<feature type="compositionally biased region" description="Basic and acidic residues" evidence="1">
    <location>
        <begin position="33"/>
        <end position="47"/>
    </location>
</feature>
<dbReference type="EMBL" id="CAJVPP010005159">
    <property type="protein sequence ID" value="CAG8660789.1"/>
    <property type="molecule type" value="Genomic_DNA"/>
</dbReference>
<feature type="chain" id="PRO_5040351605" evidence="2">
    <location>
        <begin position="27"/>
        <end position="273"/>
    </location>
</feature>
<evidence type="ECO:0000259" key="3">
    <source>
        <dbReference type="Pfam" id="PF23585"/>
    </source>
</evidence>
<feature type="compositionally biased region" description="Low complexity" evidence="1">
    <location>
        <begin position="65"/>
        <end position="96"/>
    </location>
</feature>
<evidence type="ECO:0000313" key="5">
    <source>
        <dbReference type="Proteomes" id="UP000789375"/>
    </source>
</evidence>
<evidence type="ECO:0000256" key="1">
    <source>
        <dbReference type="SAM" id="MobiDB-lite"/>
    </source>
</evidence>
<dbReference type="PANTHER" id="PTHR42028:SF1">
    <property type="entry name" value="YALI0E30657P"/>
    <property type="match status" value="1"/>
</dbReference>
<gene>
    <name evidence="4" type="ORF">FMOSSE_LOCUS11929</name>
</gene>
<accession>A0A9N9E5E9</accession>
<dbReference type="Proteomes" id="UP000789375">
    <property type="component" value="Unassembled WGS sequence"/>
</dbReference>
<evidence type="ECO:0000313" key="4">
    <source>
        <dbReference type="EMBL" id="CAG8660789.1"/>
    </source>
</evidence>
<reference evidence="4" key="1">
    <citation type="submission" date="2021-06" db="EMBL/GenBank/DDBJ databases">
        <authorList>
            <person name="Kallberg Y."/>
            <person name="Tangrot J."/>
            <person name="Rosling A."/>
        </authorList>
    </citation>
    <scope>NUCLEOTIDE SEQUENCE</scope>
    <source>
        <strain evidence="4">87-6 pot B 2015</strain>
    </source>
</reference>
<keyword evidence="5" id="KW-1185">Reference proteome</keyword>
<proteinExistence type="predicted"/>
<sequence>MRTPTRKATIIFVGILLLFLLSFVSAEIDKRADDGNAKQPAADEPKDPATGGKQPAKDPADGAKDPAAGGKQPAAGGKQPAAGGKQPAAGGKQPAANGTDETPPYVDPLMPTVQVQITEPKSAKNILYKIGSNITFEWKYSANFSVKPKYLIVKAQPSVNLKTFYTIAQNLTVNETQQVIWDTSAESSSLPMSQYKLLISDEEGMDAAPKPGGLQPFANLIFGLYQSQEDDPFSCPSCNNNAANSFQIIPLLNTIGLTLITIMSFNFEVDNEQ</sequence>
<keyword evidence="2" id="KW-0732">Signal</keyword>